<evidence type="ECO:0000313" key="1">
    <source>
        <dbReference type="EMBL" id="GEK13129.1"/>
    </source>
</evidence>
<dbReference type="InterPro" id="IPR028994">
    <property type="entry name" value="Integrin_alpha_N"/>
</dbReference>
<protein>
    <recommendedName>
        <fullName evidence="3">Lipoprotein</fullName>
    </recommendedName>
</protein>
<comment type="caution">
    <text evidence="1">The sequence shown here is derived from an EMBL/GenBank/DDBJ whole genome shotgun (WGS) entry which is preliminary data.</text>
</comment>
<dbReference type="RefSeq" id="WP_146862665.1">
    <property type="nucleotide sequence ID" value="NZ_BJTZ01000004.1"/>
</dbReference>
<evidence type="ECO:0008006" key="3">
    <source>
        <dbReference type="Google" id="ProtNLM"/>
    </source>
</evidence>
<sequence length="150" mass="16691">MKYWWILFSLFLFGCNEEAHEIPDINQAVSLISQENKPNFDVGYADLNSDGFDDAIVMLKGMNWCGSGGCTVLIFQNTGSDFTFISKSTVTGSPIRIAETKTSGWNDIIVWSKGKGSVLMRFDGDSYPSNPSMQSLVNEEQEKNAKIILE</sequence>
<evidence type="ECO:0000313" key="2">
    <source>
        <dbReference type="Proteomes" id="UP000321787"/>
    </source>
</evidence>
<dbReference type="AlphaFoldDB" id="A0A510UF10"/>
<organism evidence="1 2">
    <name type="scientific">Aliivibrio fischeri</name>
    <name type="common">Vibrio fischeri</name>
    <dbReference type="NCBI Taxonomy" id="668"/>
    <lineage>
        <taxon>Bacteria</taxon>
        <taxon>Pseudomonadati</taxon>
        <taxon>Pseudomonadota</taxon>
        <taxon>Gammaproteobacteria</taxon>
        <taxon>Vibrionales</taxon>
        <taxon>Vibrionaceae</taxon>
        <taxon>Aliivibrio</taxon>
    </lineage>
</organism>
<gene>
    <name evidence="1" type="ORF">AFI02nite_11650</name>
</gene>
<proteinExistence type="predicted"/>
<dbReference type="EMBL" id="BJTZ01000004">
    <property type="protein sequence ID" value="GEK13129.1"/>
    <property type="molecule type" value="Genomic_DNA"/>
</dbReference>
<dbReference type="Proteomes" id="UP000321787">
    <property type="component" value="Unassembled WGS sequence"/>
</dbReference>
<dbReference type="PROSITE" id="PS51257">
    <property type="entry name" value="PROKAR_LIPOPROTEIN"/>
    <property type="match status" value="1"/>
</dbReference>
<reference evidence="1 2" key="1">
    <citation type="submission" date="2019-07" db="EMBL/GenBank/DDBJ databases">
        <title>Whole genome shotgun sequence of Aliivibrio fischeri NBRC 101058.</title>
        <authorList>
            <person name="Hosoyama A."/>
            <person name="Uohara A."/>
            <person name="Ohji S."/>
            <person name="Ichikawa N."/>
        </authorList>
    </citation>
    <scope>NUCLEOTIDE SEQUENCE [LARGE SCALE GENOMIC DNA]</scope>
    <source>
        <strain evidence="1 2">NBRC 101058</strain>
    </source>
</reference>
<accession>A0A510UF10</accession>
<dbReference type="SUPFAM" id="SSF69318">
    <property type="entry name" value="Integrin alpha N-terminal domain"/>
    <property type="match status" value="1"/>
</dbReference>
<name>A0A510UF10_ALIFS</name>